<dbReference type="AlphaFoldDB" id="A0A6I9S8I0"/>
<dbReference type="CDD" id="cd14733">
    <property type="entry name" value="BACK"/>
    <property type="match status" value="1"/>
</dbReference>
<dbReference type="GO" id="GO:0008270">
    <property type="term" value="F:zinc ion binding"/>
    <property type="evidence" value="ECO:0007669"/>
    <property type="project" value="UniProtKB-KW"/>
</dbReference>
<dbReference type="SMART" id="SM00551">
    <property type="entry name" value="ZnF_TAZ"/>
    <property type="match status" value="1"/>
</dbReference>
<dbReference type="PANTHER" id="PTHR46287">
    <property type="entry name" value="BTB/POZ AND TAZ DOMAIN-CONTAINING PROTEIN 3-RELATED"/>
    <property type="match status" value="1"/>
</dbReference>
<dbReference type="GO" id="GO:0009751">
    <property type="term" value="P:response to salicylic acid"/>
    <property type="evidence" value="ECO:0007669"/>
    <property type="project" value="UniProtKB-ARBA"/>
</dbReference>
<dbReference type="Pfam" id="PF02135">
    <property type="entry name" value="zf-TAZ"/>
    <property type="match status" value="1"/>
</dbReference>
<evidence type="ECO:0000313" key="8">
    <source>
        <dbReference type="Proteomes" id="UP000504607"/>
    </source>
</evidence>
<dbReference type="SUPFAM" id="SSF57933">
    <property type="entry name" value="TAZ domain"/>
    <property type="match status" value="1"/>
</dbReference>
<keyword evidence="3" id="KW-0863">Zinc-finger</keyword>
<dbReference type="Gene3D" id="1.20.1020.10">
    <property type="entry name" value="TAZ domain"/>
    <property type="match status" value="1"/>
</dbReference>
<dbReference type="GO" id="GO:0005516">
    <property type="term" value="F:calmodulin binding"/>
    <property type="evidence" value="ECO:0007669"/>
    <property type="project" value="UniProtKB-ARBA"/>
</dbReference>
<dbReference type="InterPro" id="IPR000210">
    <property type="entry name" value="BTB/POZ_dom"/>
</dbReference>
<dbReference type="PANTHER" id="PTHR46287:SF11">
    <property type="entry name" value="BTB_POZ AND TAZ DOMAIN-CONTAINING PROTEIN 4"/>
    <property type="match status" value="1"/>
</dbReference>
<evidence type="ECO:0000256" key="5">
    <source>
        <dbReference type="ARBA" id="ARBA00022833"/>
    </source>
</evidence>
<dbReference type="GO" id="GO:0009725">
    <property type="term" value="P:response to hormone"/>
    <property type="evidence" value="ECO:0007669"/>
    <property type="project" value="UniProtKB-ARBA"/>
</dbReference>
<organism evidence="8 9">
    <name type="scientific">Elaeis guineensis var. tenera</name>
    <name type="common">Oil palm</name>
    <dbReference type="NCBI Taxonomy" id="51953"/>
    <lineage>
        <taxon>Eukaryota</taxon>
        <taxon>Viridiplantae</taxon>
        <taxon>Streptophyta</taxon>
        <taxon>Embryophyta</taxon>
        <taxon>Tracheophyta</taxon>
        <taxon>Spermatophyta</taxon>
        <taxon>Magnoliopsida</taxon>
        <taxon>Liliopsida</taxon>
        <taxon>Arecaceae</taxon>
        <taxon>Arecoideae</taxon>
        <taxon>Cocoseae</taxon>
        <taxon>Elaeidinae</taxon>
        <taxon>Elaeis</taxon>
    </lineage>
</organism>
<dbReference type="SUPFAM" id="SSF54695">
    <property type="entry name" value="POZ domain"/>
    <property type="match status" value="1"/>
</dbReference>
<dbReference type="Proteomes" id="UP000504607">
    <property type="component" value="Chromosome 15"/>
</dbReference>
<feature type="domain" description="TAZ-type" evidence="7">
    <location>
        <begin position="234"/>
        <end position="332"/>
    </location>
</feature>
<dbReference type="Pfam" id="PF00651">
    <property type="entry name" value="BTB"/>
    <property type="match status" value="1"/>
</dbReference>
<dbReference type="PROSITE" id="PS50134">
    <property type="entry name" value="ZF_TAZ"/>
    <property type="match status" value="1"/>
</dbReference>
<dbReference type="Gene3D" id="1.25.40.420">
    <property type="match status" value="1"/>
</dbReference>
<dbReference type="RefSeq" id="XP_010938954.1">
    <property type="nucleotide sequence ID" value="XM_010940652.3"/>
</dbReference>
<dbReference type="KEGG" id="egu:105057929"/>
<gene>
    <name evidence="9 10" type="primary">LOC105057929</name>
</gene>
<dbReference type="RefSeq" id="XP_029124177.1">
    <property type="nucleotide sequence ID" value="XM_029268344.1"/>
</dbReference>
<evidence type="ECO:0000256" key="1">
    <source>
        <dbReference type="ARBA" id="ARBA00004906"/>
    </source>
</evidence>
<accession>A0A6I9S8I0</accession>
<dbReference type="FunFam" id="1.20.1020.10:FF:000004">
    <property type="entry name" value="BTB/POZ and TAZ domain-containing protein 2"/>
    <property type="match status" value="1"/>
</dbReference>
<dbReference type="PROSITE" id="PS50097">
    <property type="entry name" value="BTB"/>
    <property type="match status" value="1"/>
</dbReference>
<keyword evidence="4" id="KW-0833">Ubl conjugation pathway</keyword>
<reference evidence="9 10" key="1">
    <citation type="submission" date="2025-04" db="UniProtKB">
        <authorList>
            <consortium name="RefSeq"/>
        </authorList>
    </citation>
    <scope>IDENTIFICATION</scope>
</reference>
<feature type="domain" description="BTB" evidence="6">
    <location>
        <begin position="60"/>
        <end position="128"/>
    </location>
</feature>
<proteinExistence type="predicted"/>
<keyword evidence="5" id="KW-0862">Zinc</keyword>
<dbReference type="GeneID" id="105057929"/>
<evidence type="ECO:0000256" key="2">
    <source>
        <dbReference type="ARBA" id="ARBA00022723"/>
    </source>
</evidence>
<keyword evidence="2" id="KW-0479">Metal-binding</keyword>
<evidence type="ECO:0000313" key="10">
    <source>
        <dbReference type="RefSeq" id="XP_029124177.1"/>
    </source>
</evidence>
<evidence type="ECO:0000256" key="3">
    <source>
        <dbReference type="ARBA" id="ARBA00022771"/>
    </source>
</evidence>
<dbReference type="OrthoDB" id="636773at2759"/>
<evidence type="ECO:0000259" key="7">
    <source>
        <dbReference type="PROSITE" id="PS50134"/>
    </source>
</evidence>
<protein>
    <submittedName>
        <fullName evidence="9 10">BTB/POZ and TAZ domain-containing protein 4</fullName>
    </submittedName>
</protein>
<keyword evidence="8" id="KW-1185">Reference proteome</keyword>
<dbReference type="InterPro" id="IPR035898">
    <property type="entry name" value="TAZ_dom_sf"/>
</dbReference>
<dbReference type="InterPro" id="IPR000197">
    <property type="entry name" value="Znf_TAZ"/>
</dbReference>
<evidence type="ECO:0000256" key="4">
    <source>
        <dbReference type="ARBA" id="ARBA00022786"/>
    </source>
</evidence>
<comment type="pathway">
    <text evidence="1">Protein modification; protein ubiquitination.</text>
</comment>
<dbReference type="SMART" id="SM00225">
    <property type="entry name" value="BTB"/>
    <property type="match status" value="1"/>
</dbReference>
<dbReference type="Gene3D" id="3.30.710.10">
    <property type="entry name" value="Potassium Channel Kv1.1, Chain A"/>
    <property type="match status" value="1"/>
</dbReference>
<sequence length="374" mass="42402">MAQQRMGNINGQGCTPQAPPFPGLMTNCKTCKHSAARGCCTVMDATRDLWDKLFAEGYQADVFVDTNEGMIPAHSSVLGMASPVMKNMLRQSRSRGGCRKAISIRGVPHHAVRVFLRFLYSSCYEQEEMNQFVLHLVVLSHVFVIPTLKNVCVQQLERGLLTTENVVDVFQLAKLFDAPRLCLLCHRMIVKNFKVVSATEGWKVMKQSNPRLEKELLESVIDADTRKNERLKKLEERKIYLQLHQAMEALVHICRDGCRTIGPHDKVLKRSAAPCNFPACKGLEALVRHFAGCKNRVLGGCTHCKRMWQLLELHSRLCMQVNGCKVPLCRHFKEKLRHQNKKDEVKWKLLVSKVLEARSFSGAHLLQSMVAVRA</sequence>
<dbReference type="FunFam" id="1.25.40.420:FF:000012">
    <property type="entry name" value="BTB/POZ and TAZ domain-containing protein 2"/>
    <property type="match status" value="1"/>
</dbReference>
<dbReference type="GO" id="GO:0006355">
    <property type="term" value="P:regulation of DNA-templated transcription"/>
    <property type="evidence" value="ECO:0007669"/>
    <property type="project" value="UniProtKB-ARBA"/>
</dbReference>
<evidence type="ECO:0000313" key="9">
    <source>
        <dbReference type="RefSeq" id="XP_010938954.1"/>
    </source>
</evidence>
<dbReference type="InterPro" id="IPR011333">
    <property type="entry name" value="SKP1/BTB/POZ_sf"/>
</dbReference>
<evidence type="ECO:0000259" key="6">
    <source>
        <dbReference type="PROSITE" id="PS50097"/>
    </source>
</evidence>
<dbReference type="GO" id="GO:0042542">
    <property type="term" value="P:response to hydrogen peroxide"/>
    <property type="evidence" value="ECO:0007669"/>
    <property type="project" value="UniProtKB-ARBA"/>
</dbReference>
<name>A0A6I9S8I0_ELAGV</name>
<dbReference type="InterPro" id="IPR044513">
    <property type="entry name" value="BT1/2/3/4/5"/>
</dbReference>